<evidence type="ECO:0000256" key="16">
    <source>
        <dbReference type="SAM" id="MobiDB-lite"/>
    </source>
</evidence>
<evidence type="ECO:0000256" key="4">
    <source>
        <dbReference type="ARBA" id="ARBA00022741"/>
    </source>
</evidence>
<dbReference type="EC" id="2.7.10.2" evidence="11"/>
<comment type="subcellular location">
    <subcellularLocation>
        <location evidence="1 11">Nucleus</location>
    </subcellularLocation>
</comment>
<keyword evidence="2 11" id="KW-0808">Transferase</keyword>
<name>A0A210Q8F8_MIZYE</name>
<dbReference type="EMBL" id="NEDP02004628">
    <property type="protein sequence ID" value="OWF45018.1"/>
    <property type="molecule type" value="Genomic_DNA"/>
</dbReference>
<protein>
    <recommendedName>
        <fullName evidence="11">Wee1-like protein kinase</fullName>
        <ecNumber evidence="11">2.7.10.2</ecNumber>
    </recommendedName>
</protein>
<accession>A0A210Q8F8</accession>
<organism evidence="18 19">
    <name type="scientific">Mizuhopecten yessoensis</name>
    <name type="common">Japanese scallop</name>
    <name type="synonym">Patinopecten yessoensis</name>
    <dbReference type="NCBI Taxonomy" id="6573"/>
    <lineage>
        <taxon>Eukaryota</taxon>
        <taxon>Metazoa</taxon>
        <taxon>Spiralia</taxon>
        <taxon>Lophotrochozoa</taxon>
        <taxon>Mollusca</taxon>
        <taxon>Bivalvia</taxon>
        <taxon>Autobranchia</taxon>
        <taxon>Pteriomorphia</taxon>
        <taxon>Pectinida</taxon>
        <taxon>Pectinoidea</taxon>
        <taxon>Pectinidae</taxon>
        <taxon>Mizuhopecten</taxon>
    </lineage>
</organism>
<reference evidence="18 19" key="1">
    <citation type="journal article" date="2017" name="Nat. Ecol. Evol.">
        <title>Scallop genome provides insights into evolution of bilaterian karyotype and development.</title>
        <authorList>
            <person name="Wang S."/>
            <person name="Zhang J."/>
            <person name="Jiao W."/>
            <person name="Li J."/>
            <person name="Xun X."/>
            <person name="Sun Y."/>
            <person name="Guo X."/>
            <person name="Huan P."/>
            <person name="Dong B."/>
            <person name="Zhang L."/>
            <person name="Hu X."/>
            <person name="Sun X."/>
            <person name="Wang J."/>
            <person name="Zhao C."/>
            <person name="Wang Y."/>
            <person name="Wang D."/>
            <person name="Huang X."/>
            <person name="Wang R."/>
            <person name="Lv J."/>
            <person name="Li Y."/>
            <person name="Zhang Z."/>
            <person name="Liu B."/>
            <person name="Lu W."/>
            <person name="Hui Y."/>
            <person name="Liang J."/>
            <person name="Zhou Z."/>
            <person name="Hou R."/>
            <person name="Li X."/>
            <person name="Liu Y."/>
            <person name="Li H."/>
            <person name="Ning X."/>
            <person name="Lin Y."/>
            <person name="Zhao L."/>
            <person name="Xing Q."/>
            <person name="Dou J."/>
            <person name="Li Y."/>
            <person name="Mao J."/>
            <person name="Guo H."/>
            <person name="Dou H."/>
            <person name="Li T."/>
            <person name="Mu C."/>
            <person name="Jiang W."/>
            <person name="Fu Q."/>
            <person name="Fu X."/>
            <person name="Miao Y."/>
            <person name="Liu J."/>
            <person name="Yu Q."/>
            <person name="Li R."/>
            <person name="Liao H."/>
            <person name="Li X."/>
            <person name="Kong Y."/>
            <person name="Jiang Z."/>
            <person name="Chourrout D."/>
            <person name="Li R."/>
            <person name="Bao Z."/>
        </authorList>
    </citation>
    <scope>NUCLEOTIDE SEQUENCE [LARGE SCALE GENOMIC DNA]</scope>
    <source>
        <strain evidence="18 19">PY_sf001</strain>
    </source>
</reference>
<feature type="domain" description="Protein kinase" evidence="17">
    <location>
        <begin position="238"/>
        <end position="512"/>
    </location>
</feature>
<feature type="binding site" evidence="14">
    <location>
        <position position="370"/>
    </location>
    <ligand>
        <name>Mg(2+)</name>
        <dbReference type="ChEBI" id="CHEBI:18420"/>
        <label>1</label>
    </ligand>
</feature>
<dbReference type="InterPro" id="IPR017441">
    <property type="entry name" value="Protein_kinase_ATP_BS"/>
</dbReference>
<dbReference type="GO" id="GO:0005737">
    <property type="term" value="C:cytoplasm"/>
    <property type="evidence" value="ECO:0007669"/>
    <property type="project" value="TreeGrafter"/>
</dbReference>
<evidence type="ECO:0000259" key="17">
    <source>
        <dbReference type="PROSITE" id="PS50011"/>
    </source>
</evidence>
<evidence type="ECO:0000256" key="12">
    <source>
        <dbReference type="PIRSR" id="PIRSR037281-1"/>
    </source>
</evidence>
<dbReference type="InterPro" id="IPR050339">
    <property type="entry name" value="CC_SR_Kinase"/>
</dbReference>
<dbReference type="AlphaFoldDB" id="A0A210Q8F8"/>
<dbReference type="GO" id="GO:0005524">
    <property type="term" value="F:ATP binding"/>
    <property type="evidence" value="ECO:0007669"/>
    <property type="project" value="UniProtKB-UniRule"/>
</dbReference>
<feature type="binding site" evidence="13">
    <location>
        <position position="267"/>
    </location>
    <ligand>
        <name>ATP</name>
        <dbReference type="ChEBI" id="CHEBI:30616"/>
    </ligand>
</feature>
<feature type="binding site" evidence="15">
    <location>
        <position position="268"/>
    </location>
    <ligand>
        <name>ATP</name>
        <dbReference type="ChEBI" id="CHEBI:30616"/>
    </ligand>
</feature>
<evidence type="ECO:0000256" key="3">
    <source>
        <dbReference type="ARBA" id="ARBA00022723"/>
    </source>
</evidence>
<evidence type="ECO:0000256" key="14">
    <source>
        <dbReference type="PIRSR" id="PIRSR037281-3"/>
    </source>
</evidence>
<feature type="region of interest" description="Disordered" evidence="16">
    <location>
        <begin position="159"/>
        <end position="192"/>
    </location>
</feature>
<evidence type="ECO:0000313" key="18">
    <source>
        <dbReference type="EMBL" id="OWF45018.1"/>
    </source>
</evidence>
<evidence type="ECO:0000256" key="11">
    <source>
        <dbReference type="PIRNR" id="PIRNR037281"/>
    </source>
</evidence>
<evidence type="ECO:0000256" key="15">
    <source>
        <dbReference type="PROSITE-ProRule" id="PRU10141"/>
    </source>
</evidence>
<evidence type="ECO:0000256" key="9">
    <source>
        <dbReference type="ARBA" id="ARBA00023242"/>
    </source>
</evidence>
<evidence type="ECO:0000256" key="13">
    <source>
        <dbReference type="PIRSR" id="PIRSR037281-2"/>
    </source>
</evidence>
<dbReference type="GO" id="GO:0004715">
    <property type="term" value="F:non-membrane spanning protein tyrosine kinase activity"/>
    <property type="evidence" value="ECO:0007669"/>
    <property type="project" value="UniProtKB-UniRule"/>
</dbReference>
<dbReference type="GO" id="GO:0000278">
    <property type="term" value="P:mitotic cell cycle"/>
    <property type="evidence" value="ECO:0007669"/>
    <property type="project" value="InterPro"/>
</dbReference>
<keyword evidence="7 14" id="KW-0460">Magnesium</keyword>
<comment type="catalytic activity">
    <reaction evidence="11">
        <text>L-tyrosyl-[protein] + ATP = O-phospho-L-tyrosyl-[protein] + ADP + H(+)</text>
        <dbReference type="Rhea" id="RHEA:10596"/>
        <dbReference type="Rhea" id="RHEA-COMP:10136"/>
        <dbReference type="Rhea" id="RHEA-COMP:20101"/>
        <dbReference type="ChEBI" id="CHEBI:15378"/>
        <dbReference type="ChEBI" id="CHEBI:30616"/>
        <dbReference type="ChEBI" id="CHEBI:46858"/>
        <dbReference type="ChEBI" id="CHEBI:61978"/>
        <dbReference type="ChEBI" id="CHEBI:456216"/>
        <dbReference type="EC" id="2.7.10.2"/>
    </reaction>
</comment>
<evidence type="ECO:0000313" key="19">
    <source>
        <dbReference type="Proteomes" id="UP000242188"/>
    </source>
</evidence>
<dbReference type="GO" id="GO:0005634">
    <property type="term" value="C:nucleus"/>
    <property type="evidence" value="ECO:0007669"/>
    <property type="project" value="UniProtKB-SubCell"/>
</dbReference>
<dbReference type="InterPro" id="IPR000719">
    <property type="entry name" value="Prot_kinase_dom"/>
</dbReference>
<comment type="similarity">
    <text evidence="11">Belongs to the protein kinase superfamily. Ser/Thr protein kinase family. WEE1 subfamily.</text>
</comment>
<dbReference type="OrthoDB" id="5337378at2759"/>
<dbReference type="FunFam" id="3.30.200.20:FF:000115">
    <property type="entry name" value="Wee1-like kinase 2"/>
    <property type="match status" value="1"/>
</dbReference>
<dbReference type="PROSITE" id="PS00108">
    <property type="entry name" value="PROTEIN_KINASE_ST"/>
    <property type="match status" value="1"/>
</dbReference>
<feature type="compositionally biased region" description="Low complexity" evidence="16">
    <location>
        <begin position="176"/>
        <end position="192"/>
    </location>
</feature>
<keyword evidence="5 11" id="KW-0418">Kinase</keyword>
<evidence type="ECO:0000256" key="6">
    <source>
        <dbReference type="ARBA" id="ARBA00022840"/>
    </source>
</evidence>
<evidence type="ECO:0000256" key="10">
    <source>
        <dbReference type="ARBA" id="ARBA00037982"/>
    </source>
</evidence>
<keyword evidence="8 11" id="KW-0829">Tyrosine-protein kinase</keyword>
<dbReference type="InterPro" id="IPR017164">
    <property type="entry name" value="Wee1-like_protein_kinase"/>
</dbReference>
<comment type="similarity">
    <text evidence="10">Belongs to the protein kinase superfamily. Ser/Thr protein kinase family. GCN2 subfamily.</text>
</comment>
<keyword evidence="3 11" id="KW-0479">Metal-binding</keyword>
<dbReference type="PANTHER" id="PTHR11042">
    <property type="entry name" value="EUKARYOTIC TRANSLATION INITIATION FACTOR 2-ALPHA KINASE EIF2-ALPHA KINASE -RELATED"/>
    <property type="match status" value="1"/>
</dbReference>
<dbReference type="Gene3D" id="1.10.510.10">
    <property type="entry name" value="Transferase(Phosphotransferase) domain 1"/>
    <property type="match status" value="1"/>
</dbReference>
<dbReference type="GO" id="GO:0000287">
    <property type="term" value="F:magnesium ion binding"/>
    <property type="evidence" value="ECO:0007669"/>
    <property type="project" value="InterPro"/>
</dbReference>
<keyword evidence="4 11" id="KW-0547">Nucleotide-binding</keyword>
<proteinExistence type="inferred from homology"/>
<dbReference type="Gene3D" id="3.30.200.20">
    <property type="entry name" value="Phosphorylase Kinase, domain 1"/>
    <property type="match status" value="1"/>
</dbReference>
<comment type="caution">
    <text evidence="18">The sequence shown here is derived from an EMBL/GenBank/DDBJ whole genome shotgun (WGS) entry which is preliminary data.</text>
</comment>
<dbReference type="FunFam" id="1.10.510.10:FF:000989">
    <property type="entry name" value="Wee1-like protein kinase"/>
    <property type="match status" value="1"/>
</dbReference>
<dbReference type="PROSITE" id="PS00107">
    <property type="entry name" value="PROTEIN_KINASE_ATP"/>
    <property type="match status" value="1"/>
</dbReference>
<dbReference type="SUPFAM" id="SSF56112">
    <property type="entry name" value="Protein kinase-like (PK-like)"/>
    <property type="match status" value="1"/>
</dbReference>
<comment type="cofactor">
    <cofactor evidence="14">
        <name>Mg(2+)</name>
        <dbReference type="ChEBI" id="CHEBI:18420"/>
    </cofactor>
    <text evidence="14">Binds 2 magnesium ions per subunit.</text>
</comment>
<evidence type="ECO:0000256" key="5">
    <source>
        <dbReference type="ARBA" id="ARBA00022777"/>
    </source>
</evidence>
<dbReference type="InterPro" id="IPR008271">
    <property type="entry name" value="Ser/Thr_kinase_AS"/>
</dbReference>
<dbReference type="STRING" id="6573.A0A210Q8F8"/>
<feature type="active site" description="Proton acceptor" evidence="12">
    <location>
        <position position="365"/>
    </location>
</feature>
<evidence type="ECO:0000256" key="8">
    <source>
        <dbReference type="ARBA" id="ARBA00023137"/>
    </source>
</evidence>
<dbReference type="PIRSF" id="PIRSF037281">
    <property type="entry name" value="Wee1-like_protein_kinase"/>
    <property type="match status" value="1"/>
</dbReference>
<keyword evidence="19" id="KW-1185">Reference proteome</keyword>
<feature type="binding site" evidence="14">
    <location>
        <position position="407"/>
    </location>
    <ligand>
        <name>Mg(2+)</name>
        <dbReference type="ChEBI" id="CHEBI:18420"/>
        <label>1</label>
    </ligand>
</feature>
<dbReference type="Proteomes" id="UP000242188">
    <property type="component" value="Unassembled WGS sequence"/>
</dbReference>
<evidence type="ECO:0000256" key="7">
    <source>
        <dbReference type="ARBA" id="ARBA00022842"/>
    </source>
</evidence>
<gene>
    <name evidence="18" type="ORF">KP79_PYT07828</name>
</gene>
<dbReference type="PROSITE" id="PS50011">
    <property type="entry name" value="PROTEIN_KINASE_DOM"/>
    <property type="match status" value="1"/>
</dbReference>
<keyword evidence="6 11" id="KW-0067">ATP-binding</keyword>
<dbReference type="PANTHER" id="PTHR11042:SF185">
    <property type="entry name" value="WEE1-LIKE PROTEIN KINASE"/>
    <property type="match status" value="1"/>
</dbReference>
<keyword evidence="9 11" id="KW-0539">Nucleus</keyword>
<dbReference type="Pfam" id="PF00069">
    <property type="entry name" value="Pkinase"/>
    <property type="match status" value="1"/>
</dbReference>
<evidence type="ECO:0000256" key="2">
    <source>
        <dbReference type="ARBA" id="ARBA00022679"/>
    </source>
</evidence>
<evidence type="ECO:0000256" key="1">
    <source>
        <dbReference type="ARBA" id="ARBA00004123"/>
    </source>
</evidence>
<sequence length="580" mass="65987">MFTKGRRSALKRRDENIIRTLTYHDSDEGELSPSDGDFVRCGNLFSPCRYKSSRIDEQPSEFIEIDLPSSPMSSPRSSRNVIRHMKRSPIQFTLDEGNEGDVDDDEQRVPAPGTAIESPCPNSPPHNRLRALRLFDTPHTPKSLLQKARRRRLTDERIAKERKRLTPPSENRVEANFNPFTPNNNRPLTLNNSMKRNRNQMERSILDDSTEDEIEVDMPSTKKIALHEINTSRYNEEFHEVCKLGDGEFGSVYKCVHRLDGCTYAIKKSKMPVAGSVYERNAMNEVYAHAVLGKHQHVVRYYSAWAEEDHMYIQNEYCNGGSLAEVVEEDKRTGRVMSESELKTIMYQAVLGLKYIHSQNLVHLDIKPGNIFIHRNPKFLQSPESGMESCGEEDEEEEEAIIYKIGDLGHVTSVTNPTVEDGDCHYLPKEILSENFDHLSKCDVFSLGLTMYEAGGGHNLPRNGPQWHSIREGKLPSLPHMSPELNQLLKSMVDPDPLKRPSAAAVASSLILCPQSTKSRAQLRRELNEERFKNQMLSRKLVEATQCLTRITPTSFSANVSRSRRLVGNKMKRSMSLSAF</sequence>
<dbReference type="InterPro" id="IPR011009">
    <property type="entry name" value="Kinase-like_dom_sf"/>
</dbReference>
<dbReference type="SMART" id="SM00220">
    <property type="entry name" value="S_TKc"/>
    <property type="match status" value="1"/>
</dbReference>